<organism evidence="12 13">
    <name type="scientific">Oncorhynchus mykiss</name>
    <name type="common">Rainbow trout</name>
    <name type="synonym">Salmo gairdneri</name>
    <dbReference type="NCBI Taxonomy" id="8022"/>
    <lineage>
        <taxon>Eukaryota</taxon>
        <taxon>Metazoa</taxon>
        <taxon>Chordata</taxon>
        <taxon>Craniata</taxon>
        <taxon>Vertebrata</taxon>
        <taxon>Euteleostomi</taxon>
        <taxon>Actinopterygii</taxon>
        <taxon>Neopterygii</taxon>
        <taxon>Teleostei</taxon>
        <taxon>Protacanthopterygii</taxon>
        <taxon>Salmoniformes</taxon>
        <taxon>Salmonidae</taxon>
        <taxon>Salmoninae</taxon>
        <taxon>Oncorhynchus</taxon>
    </lineage>
</organism>
<dbReference type="SMART" id="SM00112">
    <property type="entry name" value="CA"/>
    <property type="match status" value="3"/>
</dbReference>
<evidence type="ECO:0000256" key="9">
    <source>
        <dbReference type="PROSITE-ProRule" id="PRU00043"/>
    </source>
</evidence>
<dbReference type="PaxDb" id="8022-A0A060X2M0"/>
<dbReference type="InterPro" id="IPR002126">
    <property type="entry name" value="Cadherin-like_dom"/>
</dbReference>
<feature type="chain" id="PRO_5001594780" description="Cadherin domain-containing protein" evidence="10">
    <location>
        <begin position="21"/>
        <end position="552"/>
    </location>
</feature>
<dbReference type="EMBL" id="FR904930">
    <property type="protein sequence ID" value="CDQ73823.1"/>
    <property type="molecule type" value="Genomic_DNA"/>
</dbReference>
<dbReference type="InterPro" id="IPR056370">
    <property type="entry name" value="Shg-like_Ig-like"/>
</dbReference>
<evidence type="ECO:0000259" key="11">
    <source>
        <dbReference type="PROSITE" id="PS50268"/>
    </source>
</evidence>
<reference evidence="12" key="1">
    <citation type="journal article" date="2014" name="Nat. Commun.">
        <title>The rainbow trout genome provides novel insights into evolution after whole-genome duplication in vertebrates.</title>
        <authorList>
            <person name="Berthelot C."/>
            <person name="Brunet F."/>
            <person name="Chalopin D."/>
            <person name="Juanchich A."/>
            <person name="Bernard M."/>
            <person name="Noel B."/>
            <person name="Bento P."/>
            <person name="Da Silva C."/>
            <person name="Labadie K."/>
            <person name="Alberti A."/>
            <person name="Aury J.M."/>
            <person name="Louis A."/>
            <person name="Dehais P."/>
            <person name="Bardou P."/>
            <person name="Montfort J."/>
            <person name="Klopp C."/>
            <person name="Cabau C."/>
            <person name="Gaspin C."/>
            <person name="Thorgaard G.H."/>
            <person name="Boussaha M."/>
            <person name="Quillet E."/>
            <person name="Guyomard R."/>
            <person name="Galiana D."/>
            <person name="Bobe J."/>
            <person name="Volff J.N."/>
            <person name="Genet C."/>
            <person name="Wincker P."/>
            <person name="Jaillon O."/>
            <person name="Roest Crollius H."/>
            <person name="Guiguen Y."/>
        </authorList>
    </citation>
    <scope>NUCLEOTIDE SEQUENCE [LARGE SCALE GENOMIC DNA]</scope>
</reference>
<keyword evidence="6" id="KW-1133">Transmembrane helix</keyword>
<dbReference type="InterPro" id="IPR015919">
    <property type="entry name" value="Cadherin-like_sf"/>
</dbReference>
<keyword evidence="8" id="KW-0325">Glycoprotein</keyword>
<evidence type="ECO:0000313" key="13">
    <source>
        <dbReference type="Proteomes" id="UP000193380"/>
    </source>
</evidence>
<keyword evidence="5" id="KW-0130">Cell adhesion</keyword>
<comment type="subcellular location">
    <subcellularLocation>
        <location evidence="1">Membrane</location>
    </subcellularLocation>
</comment>
<proteinExistence type="predicted"/>
<dbReference type="InterPro" id="IPR050971">
    <property type="entry name" value="Cadherin-domain_protein"/>
</dbReference>
<keyword evidence="10" id="KW-0732">Signal</keyword>
<dbReference type="Pfam" id="PF24811">
    <property type="entry name" value="Ig_Shg"/>
    <property type="match status" value="1"/>
</dbReference>
<dbReference type="GO" id="GO:0005886">
    <property type="term" value="C:plasma membrane"/>
    <property type="evidence" value="ECO:0007669"/>
    <property type="project" value="InterPro"/>
</dbReference>
<dbReference type="GO" id="GO:0007156">
    <property type="term" value="P:homophilic cell adhesion via plasma membrane adhesion molecules"/>
    <property type="evidence" value="ECO:0007669"/>
    <property type="project" value="InterPro"/>
</dbReference>
<keyword evidence="7" id="KW-0472">Membrane</keyword>
<dbReference type="PROSITE" id="PS50268">
    <property type="entry name" value="CADHERIN_2"/>
    <property type="match status" value="3"/>
</dbReference>
<dbReference type="STRING" id="8022.A0A060X2M0"/>
<feature type="signal peptide" evidence="10">
    <location>
        <begin position="1"/>
        <end position="20"/>
    </location>
</feature>
<evidence type="ECO:0000256" key="2">
    <source>
        <dbReference type="ARBA" id="ARBA00022692"/>
    </source>
</evidence>
<evidence type="ECO:0000256" key="5">
    <source>
        <dbReference type="ARBA" id="ARBA00022889"/>
    </source>
</evidence>
<evidence type="ECO:0000256" key="10">
    <source>
        <dbReference type="SAM" id="SignalP"/>
    </source>
</evidence>
<dbReference type="PANTHER" id="PTHR24025">
    <property type="entry name" value="DESMOGLEIN FAMILY MEMBER"/>
    <property type="match status" value="1"/>
</dbReference>
<dbReference type="GO" id="GO:0009653">
    <property type="term" value="P:anatomical structure morphogenesis"/>
    <property type="evidence" value="ECO:0007669"/>
    <property type="project" value="UniProtKB-ARBA"/>
</dbReference>
<reference evidence="12" key="2">
    <citation type="submission" date="2014-03" db="EMBL/GenBank/DDBJ databases">
        <authorList>
            <person name="Genoscope - CEA"/>
        </authorList>
    </citation>
    <scope>NUCLEOTIDE SEQUENCE</scope>
</reference>
<evidence type="ECO:0000313" key="12">
    <source>
        <dbReference type="EMBL" id="CDQ73823.1"/>
    </source>
</evidence>
<feature type="domain" description="Cadherin" evidence="11">
    <location>
        <begin position="149"/>
        <end position="251"/>
    </location>
</feature>
<dbReference type="GO" id="GO:0005911">
    <property type="term" value="C:cell-cell junction"/>
    <property type="evidence" value="ECO:0007669"/>
    <property type="project" value="TreeGrafter"/>
</dbReference>
<dbReference type="SUPFAM" id="SSF49313">
    <property type="entry name" value="Cadherin-like"/>
    <property type="match status" value="4"/>
</dbReference>
<feature type="domain" description="Cadherin" evidence="11">
    <location>
        <begin position="251"/>
        <end position="370"/>
    </location>
</feature>
<evidence type="ECO:0000256" key="1">
    <source>
        <dbReference type="ARBA" id="ARBA00004370"/>
    </source>
</evidence>
<evidence type="ECO:0000256" key="6">
    <source>
        <dbReference type="ARBA" id="ARBA00022989"/>
    </source>
</evidence>
<dbReference type="Gene3D" id="2.60.40.60">
    <property type="entry name" value="Cadherins"/>
    <property type="match status" value="5"/>
</dbReference>
<name>A0A060X2M0_ONCMY</name>
<protein>
    <recommendedName>
        <fullName evidence="11">Cadherin domain-containing protein</fullName>
    </recommendedName>
</protein>
<evidence type="ECO:0000256" key="3">
    <source>
        <dbReference type="ARBA" id="ARBA00022737"/>
    </source>
</evidence>
<dbReference type="Pfam" id="PF00028">
    <property type="entry name" value="Cadherin"/>
    <property type="match status" value="1"/>
</dbReference>
<evidence type="ECO:0000256" key="4">
    <source>
        <dbReference type="ARBA" id="ARBA00022837"/>
    </source>
</evidence>
<dbReference type="Proteomes" id="UP000193380">
    <property type="component" value="Unassembled WGS sequence"/>
</dbReference>
<keyword evidence="3" id="KW-0677">Repeat</keyword>
<evidence type="ECO:0000256" key="8">
    <source>
        <dbReference type="ARBA" id="ARBA00023180"/>
    </source>
</evidence>
<evidence type="ECO:0000256" key="7">
    <source>
        <dbReference type="ARBA" id="ARBA00023136"/>
    </source>
</evidence>
<dbReference type="PROSITE" id="PS00232">
    <property type="entry name" value="CADHERIN_1"/>
    <property type="match status" value="2"/>
</dbReference>
<dbReference type="CDD" id="cd11304">
    <property type="entry name" value="Cadherin_repeat"/>
    <property type="match status" value="3"/>
</dbReference>
<keyword evidence="4 9" id="KW-0106">Calcium</keyword>
<keyword evidence="2" id="KW-0812">Transmembrane</keyword>
<dbReference type="InterPro" id="IPR020894">
    <property type="entry name" value="Cadherin_CS"/>
</dbReference>
<dbReference type="FunFam" id="2.60.40.60:FF:000035">
    <property type="entry name" value="Protocadherin Fat 3"/>
    <property type="match status" value="1"/>
</dbReference>
<feature type="domain" description="Cadherin" evidence="11">
    <location>
        <begin position="33"/>
        <end position="134"/>
    </location>
</feature>
<dbReference type="PANTHER" id="PTHR24025:SF31">
    <property type="entry name" value="NEURAL-CADHERIN"/>
    <property type="match status" value="1"/>
</dbReference>
<gene>
    <name evidence="12" type="ORF">GSONMT00040613001</name>
</gene>
<dbReference type="PRINTS" id="PR00205">
    <property type="entry name" value="CADHERIN"/>
</dbReference>
<dbReference type="AlphaFoldDB" id="A0A060X2M0"/>
<sequence length="552" mass="61024">MAFNLLPLVVLLADTAYVRVFISDVNDNKPVFAQRLYEVGIDEDADVGLAVVTVGANDEDEGANAKLRYQITSGNTGGVFDMEPEVGTIFIAQPLDYELQKRYKLLVLASDGKWEDYAAVVVNVVNKNDEAPVFSMNEYYGSVTEELDGSPVFVLQVLDENDHVPVFAPTSYPLAPLPEDVAVGTSITQVTASDSDSDLNGEIIYSISPESDPYGHFTLVVLATDRGSPALTGSTTVQLSLLDVNDNGPELEVTYNPVLWENSPAPQVVWLNQTSTLLHVIDRDSLENGPPFSLSLPRLYAPDFHLQDHGDGTATLTALHRFDRERQREFFLPVVMTDSGRPPMTVTNTLTVTVGDQNDNAHQEGEKEIYVHSRRGKMQTTSLGKVYAPDPDDWDNKTYTLDARGMKYFTLDKSTGHLAIRQNTLAGSYYLRVGVSDGVWPDVVSGVTVHVRELEDQAIHLSASLRLTGITARDFIESQVDKTSRQDMFRGFLSEHLAVRLGAINVFSLTDVGLKTLDVRFSVHSDSYLRPEKLHGFLAVHKKKVRLKVFPS</sequence>
<dbReference type="GO" id="GO:0005509">
    <property type="term" value="F:calcium ion binding"/>
    <property type="evidence" value="ECO:0007669"/>
    <property type="project" value="UniProtKB-UniRule"/>
</dbReference>
<accession>A0A060X2M0</accession>